<dbReference type="Proteomes" id="UP000321947">
    <property type="component" value="Unassembled WGS sequence"/>
</dbReference>
<evidence type="ECO:0000259" key="2">
    <source>
        <dbReference type="Pfam" id="PF07727"/>
    </source>
</evidence>
<proteinExistence type="predicted"/>
<dbReference type="SUPFAM" id="SSF56672">
    <property type="entry name" value="DNA/RNA polymerases"/>
    <property type="match status" value="1"/>
</dbReference>
<dbReference type="PANTHER" id="PTHR11439:SF463">
    <property type="entry name" value="REVERSE TRANSCRIPTASE TY1_COPIA-TYPE DOMAIN-CONTAINING PROTEIN"/>
    <property type="match status" value="1"/>
</dbReference>
<accession>A0A5D3DBY9</accession>
<dbReference type="AlphaFoldDB" id="A0A5D3DBY9"/>
<evidence type="ECO:0000313" key="3">
    <source>
        <dbReference type="EMBL" id="KAA0068165.1"/>
    </source>
</evidence>
<feature type="domain" description="Reverse transcriptase Ty1/copia-type" evidence="2">
    <location>
        <begin position="132"/>
        <end position="271"/>
    </location>
</feature>
<dbReference type="OrthoDB" id="46422at2759"/>
<organism evidence="4 6">
    <name type="scientific">Cucumis melo var. makuwa</name>
    <name type="common">Oriental melon</name>
    <dbReference type="NCBI Taxonomy" id="1194695"/>
    <lineage>
        <taxon>Eukaryota</taxon>
        <taxon>Viridiplantae</taxon>
        <taxon>Streptophyta</taxon>
        <taxon>Embryophyta</taxon>
        <taxon>Tracheophyta</taxon>
        <taxon>Spermatophyta</taxon>
        <taxon>Magnoliopsida</taxon>
        <taxon>eudicotyledons</taxon>
        <taxon>Gunneridae</taxon>
        <taxon>Pentapetalae</taxon>
        <taxon>rosids</taxon>
        <taxon>fabids</taxon>
        <taxon>Cucurbitales</taxon>
        <taxon>Cucurbitaceae</taxon>
        <taxon>Benincaseae</taxon>
        <taxon>Cucumis</taxon>
    </lineage>
</organism>
<evidence type="ECO:0000313" key="6">
    <source>
        <dbReference type="Proteomes" id="UP000321947"/>
    </source>
</evidence>
<protein>
    <submittedName>
        <fullName evidence="4">Cysteine-rich RLK (RECEPTOR-like protein kinase) 8</fullName>
    </submittedName>
</protein>
<dbReference type="PANTHER" id="PTHR11439">
    <property type="entry name" value="GAG-POL-RELATED RETROTRANSPOSON"/>
    <property type="match status" value="1"/>
</dbReference>
<dbReference type="InterPro" id="IPR043502">
    <property type="entry name" value="DNA/RNA_pol_sf"/>
</dbReference>
<gene>
    <name evidence="4" type="ORF">E5676_scaffold392G00510</name>
    <name evidence="3" type="ORF">E6C27_scaffold238G001340</name>
</gene>
<comment type="caution">
    <text evidence="4">The sequence shown here is derived from an EMBL/GenBank/DDBJ whole genome shotgun (WGS) entry which is preliminary data.</text>
</comment>
<evidence type="ECO:0000313" key="5">
    <source>
        <dbReference type="Proteomes" id="UP000321393"/>
    </source>
</evidence>
<keyword evidence="4" id="KW-0808">Transferase</keyword>
<name>A0A5D3DBY9_CUCMM</name>
<keyword evidence="4" id="KW-0675">Receptor</keyword>
<feature type="compositionally biased region" description="Polar residues" evidence="1">
    <location>
        <begin position="1"/>
        <end position="14"/>
    </location>
</feature>
<reference evidence="5 6" key="1">
    <citation type="submission" date="2019-08" db="EMBL/GenBank/DDBJ databases">
        <title>Draft genome sequences of two oriental melons (Cucumis melo L. var makuwa).</title>
        <authorList>
            <person name="Kwon S.-Y."/>
        </authorList>
    </citation>
    <scope>NUCLEOTIDE SEQUENCE [LARGE SCALE GENOMIC DNA]</scope>
    <source>
        <strain evidence="6">cv. Chang Bougi</strain>
        <strain evidence="5">cv. SW 3</strain>
        <tissue evidence="4">Leaf</tissue>
    </source>
</reference>
<dbReference type="CDD" id="cd09272">
    <property type="entry name" value="RNase_HI_RT_Ty1"/>
    <property type="match status" value="1"/>
</dbReference>
<evidence type="ECO:0000256" key="1">
    <source>
        <dbReference type="SAM" id="MobiDB-lite"/>
    </source>
</evidence>
<sequence length="449" mass="51653">MENPTEPCTNNTMSENDRSDVAVLENMEEKNRGDETEFRIETSNNEAEQGHTRKLDEYGPSLDIPIALRKGTRSCTKHPICDYVSYDNLSPQFRAFTASLDSTIIPKNIYTTLDCPEWKNVVMEEMKTLENNRTWEICALLKRHKTVGCKWVFSLKYKAYGTLDRHKARLVAKGFTQTYGIDYSETFSTVAKLNTVRVLISVALNKYWPLYQLDVKNAFLNGDLVEEVYMSPLPRFEAQFGQQMCKLQKSLYGLKQSPRAWFDRFTTFVKSQGQLKQRMGDEFEIKDLGNLKYFLGMEVARSKEGISVSQRKYILDLLTKTGMLGCRPADTPIEFNCKLGNFDDQVPVDKEQYQRLVEAKCCGRSSAEAEYRAMSLGICEEIWLQKVLSDLHQECETPLKLFYDNKAAISIANNPVQHDRTKHVEIDRHFIKERLDSGSICILYIPSSQ</sequence>
<feature type="domain" description="Reverse transcriptase Ty1/copia-type" evidence="2">
    <location>
        <begin position="274"/>
        <end position="334"/>
    </location>
</feature>
<dbReference type="EMBL" id="SSTD01005932">
    <property type="protein sequence ID" value="TYK21085.1"/>
    <property type="molecule type" value="Genomic_DNA"/>
</dbReference>
<evidence type="ECO:0000313" key="4">
    <source>
        <dbReference type="EMBL" id="TYK21085.1"/>
    </source>
</evidence>
<dbReference type="GO" id="GO:0016301">
    <property type="term" value="F:kinase activity"/>
    <property type="evidence" value="ECO:0007669"/>
    <property type="project" value="UniProtKB-KW"/>
</dbReference>
<dbReference type="Proteomes" id="UP000321393">
    <property type="component" value="Unassembled WGS sequence"/>
</dbReference>
<keyword evidence="4" id="KW-0418">Kinase</keyword>
<feature type="region of interest" description="Disordered" evidence="1">
    <location>
        <begin position="1"/>
        <end position="20"/>
    </location>
</feature>
<dbReference type="EMBL" id="SSTE01000109">
    <property type="protein sequence ID" value="KAA0068165.1"/>
    <property type="molecule type" value="Genomic_DNA"/>
</dbReference>
<dbReference type="Pfam" id="PF07727">
    <property type="entry name" value="RVT_2"/>
    <property type="match status" value="2"/>
</dbReference>
<dbReference type="InterPro" id="IPR013103">
    <property type="entry name" value="RVT_2"/>
</dbReference>